<organism evidence="2 3">
    <name type="scientific">Streptomyces sirii</name>
    <dbReference type="NCBI Taxonomy" id="3127701"/>
    <lineage>
        <taxon>Bacteria</taxon>
        <taxon>Bacillati</taxon>
        <taxon>Actinomycetota</taxon>
        <taxon>Actinomycetes</taxon>
        <taxon>Kitasatosporales</taxon>
        <taxon>Streptomycetaceae</taxon>
        <taxon>Streptomyces</taxon>
    </lineage>
</organism>
<keyword evidence="1" id="KW-0472">Membrane</keyword>
<proteinExistence type="predicted"/>
<dbReference type="EMBL" id="CP147982">
    <property type="protein sequence ID" value="WXK78963.1"/>
    <property type="molecule type" value="Genomic_DNA"/>
</dbReference>
<dbReference type="Proteomes" id="UP001626628">
    <property type="component" value="Chromosome"/>
</dbReference>
<name>A0ABZ2QV19_9ACTN</name>
<reference evidence="2 3" key="1">
    <citation type="submission" date="2024-03" db="EMBL/GenBank/DDBJ databases">
        <title>The complete genome of Streptomyces sirii sp.nov.</title>
        <authorList>
            <person name="Zakalyukina Y.V."/>
            <person name="Belik A.R."/>
            <person name="Biryukov M.V."/>
            <person name="Baturina O.A."/>
            <person name="Kabilov M.R."/>
        </authorList>
    </citation>
    <scope>NUCLEOTIDE SEQUENCE [LARGE SCALE GENOMIC DNA]</scope>
    <source>
        <strain evidence="2 3">BP-8</strain>
    </source>
</reference>
<sequence length="59" mass="6724">MKLFPGDLTYQVLAGSHRHYHHSTTHYGGDGVLDWWEWIILAVGAVLVVWALVKKFTSD</sequence>
<keyword evidence="1" id="KW-1133">Transmembrane helix</keyword>
<feature type="transmembrane region" description="Helical" evidence="1">
    <location>
        <begin position="35"/>
        <end position="53"/>
    </location>
</feature>
<evidence type="ECO:0000256" key="1">
    <source>
        <dbReference type="SAM" id="Phobius"/>
    </source>
</evidence>
<dbReference type="RefSeq" id="WP_399148590.1">
    <property type="nucleotide sequence ID" value="NZ_CP147982.1"/>
</dbReference>
<keyword evidence="1" id="KW-0812">Transmembrane</keyword>
<accession>A0ABZ2QV19</accession>
<keyword evidence="3" id="KW-1185">Reference proteome</keyword>
<evidence type="ECO:0000313" key="2">
    <source>
        <dbReference type="EMBL" id="WXK78963.1"/>
    </source>
</evidence>
<evidence type="ECO:0000313" key="3">
    <source>
        <dbReference type="Proteomes" id="UP001626628"/>
    </source>
</evidence>
<gene>
    <name evidence="2" type="ORF">WAB15_24905</name>
</gene>
<protein>
    <submittedName>
        <fullName evidence="2">Uncharacterized protein</fullName>
    </submittedName>
</protein>